<evidence type="ECO:0000313" key="7">
    <source>
        <dbReference type="Ensembl" id="ENSHHUP00000008619.1"/>
    </source>
</evidence>
<dbReference type="PANTHER" id="PTHR12300">
    <property type="entry name" value="HVA22-LIKE PROTEINS"/>
    <property type="match status" value="1"/>
</dbReference>
<comment type="similarity">
    <text evidence="2">Belongs to the DP1 family.</text>
</comment>
<sequence>MEENSSPKSVEGLEFTIVLSYILYLLFGYRVPLIPDLIGFVYPAYLSTKLNEIKSTNLLWCVCVTLCAGAQNIIEPLSPSPSSFSLNPPLPQCLFLVWCMAPVTWNGSAILYSRVVRPMFRRHQATLDSVVNNLSDKAKNMADSVTKGQTHKLDLYCGEVEMQKQQSQLPTPQFFPNTAEAN</sequence>
<evidence type="ECO:0000256" key="2">
    <source>
        <dbReference type="ARBA" id="ARBA00008573"/>
    </source>
</evidence>
<keyword evidence="4 6" id="KW-1133">Transmembrane helix</keyword>
<dbReference type="GeneTree" id="ENSGT00940000167061"/>
<feature type="transmembrane region" description="Helical" evidence="6">
    <location>
        <begin position="57"/>
        <end position="74"/>
    </location>
</feature>
<reference evidence="7" key="2">
    <citation type="submission" date="2025-08" db="UniProtKB">
        <authorList>
            <consortium name="Ensembl"/>
        </authorList>
    </citation>
    <scope>IDENTIFICATION</scope>
</reference>
<dbReference type="STRING" id="62062.ENSHHUP00000008619"/>
<evidence type="ECO:0000256" key="3">
    <source>
        <dbReference type="ARBA" id="ARBA00022692"/>
    </source>
</evidence>
<feature type="transmembrane region" description="Helical" evidence="6">
    <location>
        <begin position="21"/>
        <end position="45"/>
    </location>
</feature>
<dbReference type="PANTHER" id="PTHR12300:SF161">
    <property type="entry name" value="RECEPTOR EXPRESSION-ENHANCING PROTEIN"/>
    <property type="match status" value="1"/>
</dbReference>
<dbReference type="GO" id="GO:0016020">
    <property type="term" value="C:membrane"/>
    <property type="evidence" value="ECO:0007669"/>
    <property type="project" value="UniProtKB-SubCell"/>
</dbReference>
<feature type="transmembrane region" description="Helical" evidence="6">
    <location>
        <begin position="94"/>
        <end position="112"/>
    </location>
</feature>
<reference evidence="8" key="1">
    <citation type="submission" date="2018-06" db="EMBL/GenBank/DDBJ databases">
        <title>Genome assembly of Danube salmon.</title>
        <authorList>
            <person name="Macqueen D.J."/>
            <person name="Gundappa M.K."/>
        </authorList>
    </citation>
    <scope>NUCLEOTIDE SEQUENCE [LARGE SCALE GENOMIC DNA]</scope>
</reference>
<dbReference type="InterPro" id="IPR004345">
    <property type="entry name" value="TB2_DP1_HVA22"/>
</dbReference>
<proteinExistence type="inferred from homology"/>
<evidence type="ECO:0000256" key="5">
    <source>
        <dbReference type="ARBA" id="ARBA00023136"/>
    </source>
</evidence>
<evidence type="ECO:0000256" key="1">
    <source>
        <dbReference type="ARBA" id="ARBA00004141"/>
    </source>
</evidence>
<dbReference type="AlphaFoldDB" id="A0A4W5K9H6"/>
<evidence type="ECO:0000256" key="4">
    <source>
        <dbReference type="ARBA" id="ARBA00022989"/>
    </source>
</evidence>
<organism evidence="7 8">
    <name type="scientific">Hucho hucho</name>
    <name type="common">huchen</name>
    <dbReference type="NCBI Taxonomy" id="62062"/>
    <lineage>
        <taxon>Eukaryota</taxon>
        <taxon>Metazoa</taxon>
        <taxon>Chordata</taxon>
        <taxon>Craniata</taxon>
        <taxon>Vertebrata</taxon>
        <taxon>Euteleostomi</taxon>
        <taxon>Actinopterygii</taxon>
        <taxon>Neopterygii</taxon>
        <taxon>Teleostei</taxon>
        <taxon>Protacanthopterygii</taxon>
        <taxon>Salmoniformes</taxon>
        <taxon>Salmonidae</taxon>
        <taxon>Salmoninae</taxon>
        <taxon>Hucho</taxon>
    </lineage>
</organism>
<keyword evidence="3 6" id="KW-0812">Transmembrane</keyword>
<keyword evidence="5 6" id="KW-0472">Membrane</keyword>
<comment type="subcellular location">
    <subcellularLocation>
        <location evidence="1">Membrane</location>
        <topology evidence="1">Multi-pass membrane protein</topology>
    </subcellularLocation>
</comment>
<dbReference type="Ensembl" id="ENSHHUT00000008876.1">
    <property type="protein sequence ID" value="ENSHHUP00000008619.1"/>
    <property type="gene ID" value="ENSHHUG00000005255.1"/>
</dbReference>
<name>A0A4W5K9H6_9TELE</name>
<accession>A0A4W5K9H6</accession>
<dbReference type="Proteomes" id="UP000314982">
    <property type="component" value="Unassembled WGS sequence"/>
</dbReference>
<protein>
    <submittedName>
        <fullName evidence="7">Zgc:101744</fullName>
    </submittedName>
</protein>
<evidence type="ECO:0000256" key="6">
    <source>
        <dbReference type="SAM" id="Phobius"/>
    </source>
</evidence>
<evidence type="ECO:0000313" key="8">
    <source>
        <dbReference type="Proteomes" id="UP000314982"/>
    </source>
</evidence>
<keyword evidence="8" id="KW-1185">Reference proteome</keyword>
<reference evidence="7" key="3">
    <citation type="submission" date="2025-09" db="UniProtKB">
        <authorList>
            <consortium name="Ensembl"/>
        </authorList>
    </citation>
    <scope>IDENTIFICATION</scope>
</reference>